<evidence type="ECO:0000256" key="10">
    <source>
        <dbReference type="SAM" id="Phobius"/>
    </source>
</evidence>
<dbReference type="CDD" id="cd12921">
    <property type="entry name" value="VKOR_4"/>
    <property type="match status" value="1"/>
</dbReference>
<keyword evidence="5 10" id="KW-1133">Transmembrane helix</keyword>
<evidence type="ECO:0000256" key="5">
    <source>
        <dbReference type="ARBA" id="ARBA00022989"/>
    </source>
</evidence>
<protein>
    <submittedName>
        <fullName evidence="13">Cysteine peptidase family C39 domain-containing protein</fullName>
    </submittedName>
</protein>
<feature type="domain" description="Vitamin K epoxide reductase" evidence="12">
    <location>
        <begin position="182"/>
        <end position="309"/>
    </location>
</feature>
<name>A0ABY6JAY9_9BACT</name>
<dbReference type="Pfam" id="PF07884">
    <property type="entry name" value="VKOR"/>
    <property type="match status" value="1"/>
</dbReference>
<evidence type="ECO:0000259" key="11">
    <source>
        <dbReference type="Pfam" id="PF03412"/>
    </source>
</evidence>
<dbReference type="Gene3D" id="3.90.70.10">
    <property type="entry name" value="Cysteine proteinases"/>
    <property type="match status" value="1"/>
</dbReference>
<proteinExistence type="inferred from homology"/>
<gene>
    <name evidence="13" type="ORF">MKQ68_11550</name>
</gene>
<evidence type="ECO:0000256" key="7">
    <source>
        <dbReference type="ARBA" id="ARBA00023136"/>
    </source>
</evidence>
<evidence type="ECO:0000256" key="3">
    <source>
        <dbReference type="ARBA" id="ARBA00022692"/>
    </source>
</evidence>
<feature type="transmembrane region" description="Helical" evidence="10">
    <location>
        <begin position="328"/>
        <end position="349"/>
    </location>
</feature>
<keyword evidence="14" id="KW-1185">Reference proteome</keyword>
<keyword evidence="9" id="KW-0676">Redox-active center</keyword>
<evidence type="ECO:0000256" key="1">
    <source>
        <dbReference type="ARBA" id="ARBA00004141"/>
    </source>
</evidence>
<evidence type="ECO:0000256" key="8">
    <source>
        <dbReference type="ARBA" id="ARBA00023157"/>
    </source>
</evidence>
<dbReference type="InterPro" id="IPR005074">
    <property type="entry name" value="Peptidase_C39"/>
</dbReference>
<dbReference type="Gene3D" id="1.20.1440.130">
    <property type="entry name" value="VKOR domain"/>
    <property type="match status" value="1"/>
</dbReference>
<keyword evidence="8" id="KW-1015">Disulfide bond</keyword>
<comment type="subcellular location">
    <subcellularLocation>
        <location evidence="1">Membrane</location>
        <topology evidence="1">Multi-pass membrane protein</topology>
    </subcellularLocation>
</comment>
<dbReference type="Proteomes" id="UP001162741">
    <property type="component" value="Chromosome"/>
</dbReference>
<dbReference type="Gene3D" id="3.40.30.10">
    <property type="entry name" value="Glutaredoxin"/>
    <property type="match status" value="1"/>
</dbReference>
<dbReference type="SUPFAM" id="SSF52833">
    <property type="entry name" value="Thioredoxin-like"/>
    <property type="match status" value="1"/>
</dbReference>
<comment type="similarity">
    <text evidence="2">Belongs to the VKOR family.</text>
</comment>
<accession>A0ABY6JAY9</accession>
<evidence type="ECO:0000259" key="12">
    <source>
        <dbReference type="Pfam" id="PF07884"/>
    </source>
</evidence>
<feature type="transmembrane region" description="Helical" evidence="10">
    <location>
        <begin position="261"/>
        <end position="279"/>
    </location>
</feature>
<evidence type="ECO:0000256" key="2">
    <source>
        <dbReference type="ARBA" id="ARBA00006214"/>
    </source>
</evidence>
<evidence type="ECO:0000256" key="4">
    <source>
        <dbReference type="ARBA" id="ARBA00022719"/>
    </source>
</evidence>
<feature type="transmembrane region" description="Helical" evidence="10">
    <location>
        <begin position="177"/>
        <end position="199"/>
    </location>
</feature>
<dbReference type="EMBL" id="CP107006">
    <property type="protein sequence ID" value="UYQ95737.1"/>
    <property type="molecule type" value="Genomic_DNA"/>
</dbReference>
<keyword evidence="3 10" id="KW-0812">Transmembrane</keyword>
<evidence type="ECO:0000256" key="6">
    <source>
        <dbReference type="ARBA" id="ARBA00023002"/>
    </source>
</evidence>
<dbReference type="InterPro" id="IPR038354">
    <property type="entry name" value="VKOR_sf"/>
</dbReference>
<evidence type="ECO:0000256" key="9">
    <source>
        <dbReference type="ARBA" id="ARBA00023284"/>
    </source>
</evidence>
<dbReference type="InterPro" id="IPR036249">
    <property type="entry name" value="Thioredoxin-like_sf"/>
</dbReference>
<organism evidence="13 14">
    <name type="scientific">Chitinophaga horti</name>
    <dbReference type="NCBI Taxonomy" id="2920382"/>
    <lineage>
        <taxon>Bacteria</taxon>
        <taxon>Pseudomonadati</taxon>
        <taxon>Bacteroidota</taxon>
        <taxon>Chitinophagia</taxon>
        <taxon>Chitinophagales</taxon>
        <taxon>Chitinophagaceae</taxon>
        <taxon>Chitinophaga</taxon>
    </lineage>
</organism>
<dbReference type="InterPro" id="IPR012932">
    <property type="entry name" value="VKOR"/>
</dbReference>
<sequence>MQHCEDATAYLLSSIQVPYTRTYLRDELLQHPEYPNLQAVADVIGASYNVACLPYKIPWSMIALEPEIKPPFMARINTSQVGPAFATVTNFSANEVALYNPGSKKKETLSAEAFEKIYTGTVLLVGKEDNAGEKNFAGNQHKEKQKQTLNRALIFVLPILTLLACLITAFLQPVTASVFPIIFTLVTLMGCVVGAMLLWHEIDQHNPALKQVCQAGVKVNCAAILNSKAAKIFGQSWSSIGFSYFMGTLMALFVSGVANTSVLQLVAWMNVLALPYTVYSVYFQYKVAKQWCVLCLAVQGLLVLQFVAALAGGFHLALPLGEIPGNSYLLLLSCLVFTALAVMTAMPAFEKAKESRQRKIELQRLKQNPQMFEALLSKQKRLEHPSNGLGITLGKADAPFRILKVCNPYCGPCAQAHPMMEELLEHNKEVQLQIIFTATGDDTDMKTPPVKHLLAIAAKDNEQLTRNALDEWYLSDKKDYVAFAQKFPLNGELQQQTEKVKEMWDWSNLASIAFTPTFYISMPVADESERAYFQLPDMYTVNDLKYFLID</sequence>
<feature type="transmembrane region" description="Helical" evidence="10">
    <location>
        <begin position="152"/>
        <end position="171"/>
    </location>
</feature>
<dbReference type="Pfam" id="PF03412">
    <property type="entry name" value="Peptidase_C39"/>
    <property type="match status" value="1"/>
</dbReference>
<evidence type="ECO:0000313" key="13">
    <source>
        <dbReference type="EMBL" id="UYQ95737.1"/>
    </source>
</evidence>
<evidence type="ECO:0000313" key="14">
    <source>
        <dbReference type="Proteomes" id="UP001162741"/>
    </source>
</evidence>
<feature type="transmembrane region" description="Helical" evidence="10">
    <location>
        <begin position="237"/>
        <end position="255"/>
    </location>
</feature>
<keyword evidence="4" id="KW-0874">Quinone</keyword>
<keyword evidence="7 10" id="KW-0472">Membrane</keyword>
<dbReference type="RefSeq" id="WP_264283426.1">
    <property type="nucleotide sequence ID" value="NZ_CP107006.1"/>
</dbReference>
<feature type="transmembrane region" description="Helical" evidence="10">
    <location>
        <begin position="291"/>
        <end position="316"/>
    </location>
</feature>
<reference evidence="13" key="1">
    <citation type="submission" date="2022-10" db="EMBL/GenBank/DDBJ databases">
        <title>Chitinophaga sp. nov., isolated from soil.</title>
        <authorList>
            <person name="Jeon C.O."/>
        </authorList>
    </citation>
    <scope>NUCLEOTIDE SEQUENCE</scope>
    <source>
        <strain evidence="13">R8</strain>
    </source>
</reference>
<keyword evidence="6" id="KW-0560">Oxidoreductase</keyword>
<feature type="domain" description="Peptidase C39" evidence="11">
    <location>
        <begin position="46"/>
        <end position="129"/>
    </location>
</feature>